<dbReference type="EMBL" id="FMJC01000002">
    <property type="protein sequence ID" value="SCM73351.1"/>
    <property type="molecule type" value="Genomic_DNA"/>
</dbReference>
<organism evidence="1">
    <name type="scientific">uncultured Desulfovibrio sp</name>
    <dbReference type="NCBI Taxonomy" id="167968"/>
    <lineage>
        <taxon>Bacteria</taxon>
        <taxon>Pseudomonadati</taxon>
        <taxon>Thermodesulfobacteriota</taxon>
        <taxon>Desulfovibrionia</taxon>
        <taxon>Desulfovibrionales</taxon>
        <taxon>Desulfovibrionaceae</taxon>
        <taxon>Desulfovibrio</taxon>
        <taxon>environmental samples</taxon>
    </lineage>
</organism>
<proteinExistence type="predicted"/>
<reference evidence="1" key="1">
    <citation type="submission" date="2016-08" db="EMBL/GenBank/DDBJ databases">
        <authorList>
            <person name="Seilhamer J.J."/>
        </authorList>
    </citation>
    <scope>NUCLEOTIDE SEQUENCE</scope>
    <source>
        <strain evidence="1">86-1</strain>
    </source>
</reference>
<sequence length="150" mass="15607">MNCGAFQRGFDLDAEQGVNAALAQSAMNRKRGDIILRNHAQGVVHDGVNLVVFQQFGRAQVDHILHCGGGGAGIVLVGTRKRDGVECIDAGNFHGGILYDVAACAGVVKLSALGGCRELCKLGAMKVVCISDGSGPHTLKALALLVWARA</sequence>
<name>A0A212L723_9BACT</name>
<protein>
    <submittedName>
        <fullName evidence="1">Uncharacterized protein</fullName>
    </submittedName>
</protein>
<gene>
    <name evidence="1" type="ORF">KL86DES1_21246</name>
</gene>
<dbReference type="AlphaFoldDB" id="A0A212L723"/>
<evidence type="ECO:0000313" key="1">
    <source>
        <dbReference type="EMBL" id="SCM73351.1"/>
    </source>
</evidence>
<accession>A0A212L723</accession>